<keyword evidence="1" id="KW-0812">Transmembrane</keyword>
<feature type="transmembrane region" description="Helical" evidence="1">
    <location>
        <begin position="261"/>
        <end position="284"/>
    </location>
</feature>
<dbReference type="EMBL" id="CP017634">
    <property type="protein sequence ID" value="ATW23420.1"/>
    <property type="molecule type" value="Genomic_DNA"/>
</dbReference>
<dbReference type="AlphaFoldDB" id="A0A3G1KLW9"/>
<reference evidence="2 3" key="1">
    <citation type="submission" date="2016-10" db="EMBL/GenBank/DDBJ databases">
        <title>Complete Genome Sequence of Peptococcaceae strain DCMF.</title>
        <authorList>
            <person name="Edwards R.J."/>
            <person name="Holland S.I."/>
            <person name="Deshpande N.P."/>
            <person name="Wong Y.K."/>
            <person name="Ertan H."/>
            <person name="Manefield M."/>
            <person name="Russell T.L."/>
            <person name="Lee M.J."/>
        </authorList>
    </citation>
    <scope>NUCLEOTIDE SEQUENCE [LARGE SCALE GENOMIC DNA]</scope>
    <source>
        <strain evidence="2 3">DCMF</strain>
    </source>
</reference>
<evidence type="ECO:0000313" key="2">
    <source>
        <dbReference type="EMBL" id="ATW23420.1"/>
    </source>
</evidence>
<evidence type="ECO:0000313" key="3">
    <source>
        <dbReference type="Proteomes" id="UP000323521"/>
    </source>
</evidence>
<dbReference type="KEGG" id="fwa:DCMF_00175"/>
<gene>
    <name evidence="2" type="ORF">DCMF_00175</name>
</gene>
<feature type="transmembrane region" description="Helical" evidence="1">
    <location>
        <begin position="75"/>
        <end position="97"/>
    </location>
</feature>
<proteinExistence type="predicted"/>
<feature type="transmembrane region" description="Helical" evidence="1">
    <location>
        <begin position="420"/>
        <end position="446"/>
    </location>
</feature>
<feature type="transmembrane region" description="Helical" evidence="1">
    <location>
        <begin position="373"/>
        <end position="399"/>
    </location>
</feature>
<feature type="transmembrane region" description="Helical" evidence="1">
    <location>
        <begin position="495"/>
        <end position="515"/>
    </location>
</feature>
<sequence>MNKLLVLTKVLLRNSLDSFGKVPKTKKQLGKTIFLAVLLFLAFSPMVAGFGYLIARSYDALAAIGQAGVLLHLSLSVVSMIIFVFGLFYVISIFYFSKDIENLLPLPFRPWQILGAKFLVTLCYEYFTELIFLAPVFIAFGLKSGAGILYYLYGLILFLTLPMIPLCLASMIMMVLMRFTGLVKNKDRFRMIAGIGGLLFGLGINIFFQKFAGTAFQGEQLVKLIMEGNNSLLKLSFGIFPQTRLGALALVSGGWEGLMDLFWFLLITAFGIALFSFLGEALYFKGVMGVSETAARRKVLDDQGLAKATVPGSVIKSYTLKELRVLFRTPVYFMNCVLMNFIWPVFLLIPFFAQPNLRHQLSQVEGLINHPERMGFVLTGVFALSAFVTASNLITPTALSREGGNIFVAKYLPVSYKKQLLAKVLAGVVMGLVGTCMMLLVGAVLIHPPGYLLILSLLSGLWGVLFSALSGMVLDVHFPKLHWDNEQKAVKQNMNGIISILISAVCASLTVFGAVKLHLGLWSAFLAIMIVFGVINGLLYLYLSTRGVKLFSALEK</sequence>
<keyword evidence="1" id="KW-1133">Transmembrane helix</keyword>
<feature type="transmembrane region" description="Helical" evidence="1">
    <location>
        <begin position="189"/>
        <end position="208"/>
    </location>
</feature>
<evidence type="ECO:0000256" key="1">
    <source>
        <dbReference type="SAM" id="Phobius"/>
    </source>
</evidence>
<keyword evidence="3" id="KW-1185">Reference proteome</keyword>
<dbReference type="InterPro" id="IPR031599">
    <property type="entry name" value="ABC_tran_2"/>
</dbReference>
<organism evidence="2 3">
    <name type="scientific">Formimonas warabiya</name>
    <dbReference type="NCBI Taxonomy" id="1761012"/>
    <lineage>
        <taxon>Bacteria</taxon>
        <taxon>Bacillati</taxon>
        <taxon>Bacillota</taxon>
        <taxon>Clostridia</taxon>
        <taxon>Eubacteriales</taxon>
        <taxon>Peptococcaceae</taxon>
        <taxon>Candidatus Formimonas</taxon>
    </lineage>
</organism>
<feature type="transmembrane region" description="Helical" evidence="1">
    <location>
        <begin position="33"/>
        <end position="55"/>
    </location>
</feature>
<protein>
    <submittedName>
        <fullName evidence="2">Uncharacterized protein</fullName>
    </submittedName>
</protein>
<dbReference type="RefSeq" id="WP_148132559.1">
    <property type="nucleotide sequence ID" value="NZ_CP017634.1"/>
</dbReference>
<feature type="transmembrane region" description="Helical" evidence="1">
    <location>
        <begin position="118"/>
        <end position="142"/>
    </location>
</feature>
<dbReference type="Pfam" id="PF16949">
    <property type="entry name" value="ABC_tran_2"/>
    <property type="match status" value="1"/>
</dbReference>
<feature type="transmembrane region" description="Helical" evidence="1">
    <location>
        <begin position="148"/>
        <end position="177"/>
    </location>
</feature>
<accession>A0A3G1KLW9</accession>
<feature type="transmembrane region" description="Helical" evidence="1">
    <location>
        <begin position="331"/>
        <end position="353"/>
    </location>
</feature>
<dbReference type="Proteomes" id="UP000323521">
    <property type="component" value="Chromosome"/>
</dbReference>
<feature type="transmembrane region" description="Helical" evidence="1">
    <location>
        <begin position="521"/>
        <end position="543"/>
    </location>
</feature>
<feature type="transmembrane region" description="Helical" evidence="1">
    <location>
        <begin position="452"/>
        <end position="474"/>
    </location>
</feature>
<dbReference type="OrthoDB" id="138672at2"/>
<name>A0A3G1KLW9_FORW1</name>
<keyword evidence="1" id="KW-0472">Membrane</keyword>